<dbReference type="PANTHER" id="PTHR11472:SF34">
    <property type="entry name" value="REGULATOR OF TELOMERE ELONGATION HELICASE 1"/>
    <property type="match status" value="1"/>
</dbReference>
<dbReference type="SUPFAM" id="SSF52540">
    <property type="entry name" value="P-loop containing nucleoside triphosphate hydrolases"/>
    <property type="match status" value="1"/>
</dbReference>
<evidence type="ECO:0000313" key="13">
    <source>
        <dbReference type="Proteomes" id="UP001226867"/>
    </source>
</evidence>
<evidence type="ECO:0000256" key="9">
    <source>
        <dbReference type="ARBA" id="ARBA00023235"/>
    </source>
</evidence>
<keyword evidence="5" id="KW-0067">ATP-binding</keyword>
<evidence type="ECO:0000259" key="11">
    <source>
        <dbReference type="PROSITE" id="PS51193"/>
    </source>
</evidence>
<dbReference type="Pfam" id="PF06733">
    <property type="entry name" value="DEAD_2"/>
    <property type="match status" value="1"/>
</dbReference>
<evidence type="ECO:0000256" key="8">
    <source>
        <dbReference type="ARBA" id="ARBA00023125"/>
    </source>
</evidence>
<dbReference type="EMBL" id="JAUSRO010000023">
    <property type="protein sequence ID" value="MDP9902918.1"/>
    <property type="molecule type" value="Genomic_DNA"/>
</dbReference>
<dbReference type="PROSITE" id="PS51193">
    <property type="entry name" value="HELICASE_ATP_BIND_2"/>
    <property type="match status" value="1"/>
</dbReference>
<organism evidence="12 13">
    <name type="scientific">Variovorax ginsengisoli</name>
    <dbReference type="NCBI Taxonomy" id="363844"/>
    <lineage>
        <taxon>Bacteria</taxon>
        <taxon>Pseudomonadati</taxon>
        <taxon>Pseudomonadota</taxon>
        <taxon>Betaproteobacteria</taxon>
        <taxon>Burkholderiales</taxon>
        <taxon>Comamonadaceae</taxon>
        <taxon>Variovorax</taxon>
    </lineage>
</organism>
<dbReference type="InterPro" id="IPR027417">
    <property type="entry name" value="P-loop_NTPase"/>
</dbReference>
<dbReference type="GO" id="GO:0016787">
    <property type="term" value="F:hydrolase activity"/>
    <property type="evidence" value="ECO:0007669"/>
    <property type="project" value="UniProtKB-KW"/>
</dbReference>
<dbReference type="InterPro" id="IPR006555">
    <property type="entry name" value="ATP-dep_Helicase_C"/>
</dbReference>
<dbReference type="PANTHER" id="PTHR11472">
    <property type="entry name" value="DNA REPAIR DEAD HELICASE RAD3/XP-D SUBFAMILY MEMBER"/>
    <property type="match status" value="1"/>
</dbReference>
<dbReference type="Proteomes" id="UP001226867">
    <property type="component" value="Unassembled WGS sequence"/>
</dbReference>
<dbReference type="InterPro" id="IPR010614">
    <property type="entry name" value="RAD3-like_helicase_DEAD"/>
</dbReference>
<keyword evidence="4" id="KW-0347">Helicase</keyword>
<keyword evidence="2" id="KW-0547">Nucleotide-binding</keyword>
<feature type="domain" description="Helicase ATP-binding" evidence="11">
    <location>
        <begin position="189"/>
        <end position="438"/>
    </location>
</feature>
<evidence type="ECO:0000256" key="3">
    <source>
        <dbReference type="ARBA" id="ARBA00022801"/>
    </source>
</evidence>
<keyword evidence="6" id="KW-0408">Iron</keyword>
<keyword evidence="7" id="KW-0411">Iron-sulfur</keyword>
<dbReference type="Gene3D" id="3.40.50.300">
    <property type="entry name" value="P-loop containing nucleotide triphosphate hydrolases"/>
    <property type="match status" value="2"/>
</dbReference>
<comment type="caution">
    <text evidence="12">The sequence shown here is derived from an EMBL/GenBank/DDBJ whole genome shotgun (WGS) entry which is preliminary data.</text>
</comment>
<protein>
    <submittedName>
        <fullName evidence="12">DNA excision repair protein ERCC-2</fullName>
        <ecNumber evidence="12">3.6.4.12</ecNumber>
    </submittedName>
</protein>
<dbReference type="InterPro" id="IPR014013">
    <property type="entry name" value="Helic_SF1/SF2_ATP-bd_DinG/Rad3"/>
</dbReference>
<evidence type="ECO:0000256" key="2">
    <source>
        <dbReference type="ARBA" id="ARBA00022741"/>
    </source>
</evidence>
<dbReference type="GO" id="GO:0003678">
    <property type="term" value="F:DNA helicase activity"/>
    <property type="evidence" value="ECO:0007669"/>
    <property type="project" value="UniProtKB-EC"/>
</dbReference>
<comment type="similarity">
    <text evidence="10">Belongs to the helicase family. DinG subfamily.</text>
</comment>
<dbReference type="RefSeq" id="WP_307692646.1">
    <property type="nucleotide sequence ID" value="NZ_JAUSRO010000023.1"/>
</dbReference>
<dbReference type="EC" id="3.6.4.12" evidence="12"/>
<keyword evidence="9" id="KW-0413">Isomerase</keyword>
<dbReference type="Gene3D" id="3.90.320.10">
    <property type="match status" value="1"/>
</dbReference>
<dbReference type="InterPro" id="IPR011604">
    <property type="entry name" value="PDDEXK-like_dom_sf"/>
</dbReference>
<evidence type="ECO:0000256" key="7">
    <source>
        <dbReference type="ARBA" id="ARBA00023014"/>
    </source>
</evidence>
<gene>
    <name evidence="12" type="ORF">J2W36_005196</name>
</gene>
<name>A0ABT9SEX4_9BURK</name>
<keyword evidence="8" id="KW-0238">DNA-binding</keyword>
<sequence length="776" mass="84759">MTTSTLASSCTSESVPPACRVSVKTLCAFSAKRGDIDLRFVPSPTAQQGMAGHVRVQARRGAGYESEVVLRGAHGPLQVRGRADGYDTARGRVEEIKTFRGRFDAIRDNHRALHWAQAKVYGWLLCERDALAHIDVALVYLDLGTDEETVLEERCTREALALHFEGLCAAYAAWAQSEAAHHAALSGRLASLAFPHAAFRNGQRDIADAVYRAAAAARHLLIEAPTGIGKTLATLFPMLKARAQQKLDKVYFLTAKTSGRAIALEALQQIVGTGASLRVLELTARDKVCEHPGKACNGEACPLARGFYDRLAAARAQAVQTAWLDRAALRRIALAHDLCPYFLSQELVRWSDVIVGDYNHYFDTSAFLYALMKEEDWQVALLVDEAHNLVQRARGMYTAVLDGPALDRVRRHAPAALRLPLQQVERAWRSVQDAQGAAYALHAEVPDALPLALQGAVAAMGDHFAAHPEHAQGPLQQFFFDAIQFARLADAFADHSVFESTLDAAAASGMGDTGEAGARGLAIRNLLPAPFLQSRFAACRASACFSGTLAPFDFYRQTLGMPGNTATLRVGSPFRSEQLAVRVVDDLSTRFRDRARTLGRLVDLMAAQIKAQPGNYMAFFSSFDYLERAVDALGARHPGVPMWAQTRGMTEGDRHAFLARLRPGGCGIAFAVLGGAFGEGVDLPGDRLIGAFIASLGLPQHNLLNETLRERMEARFGDGWAYAYLYPGLQKVVQAAGRVIRTEQDVGVLYLMDDRFSRPEVRALLPPWWDVQPLVD</sequence>
<dbReference type="SMART" id="SM00491">
    <property type="entry name" value="HELICc2"/>
    <property type="match status" value="1"/>
</dbReference>
<keyword evidence="3 12" id="KW-0378">Hydrolase</keyword>
<evidence type="ECO:0000256" key="1">
    <source>
        <dbReference type="ARBA" id="ARBA00022723"/>
    </source>
</evidence>
<dbReference type="Pfam" id="PF13307">
    <property type="entry name" value="Helicase_C_2"/>
    <property type="match status" value="1"/>
</dbReference>
<reference evidence="12 13" key="1">
    <citation type="submission" date="2023-07" db="EMBL/GenBank/DDBJ databases">
        <title>Sorghum-associated microbial communities from plants grown in Nebraska, USA.</title>
        <authorList>
            <person name="Schachtman D."/>
        </authorList>
    </citation>
    <scope>NUCLEOTIDE SEQUENCE [LARGE SCALE GENOMIC DNA]</scope>
    <source>
        <strain evidence="12 13">DS1607</strain>
    </source>
</reference>
<evidence type="ECO:0000256" key="10">
    <source>
        <dbReference type="ARBA" id="ARBA00038058"/>
    </source>
</evidence>
<keyword evidence="1" id="KW-0479">Metal-binding</keyword>
<evidence type="ECO:0000256" key="6">
    <source>
        <dbReference type="ARBA" id="ARBA00023004"/>
    </source>
</evidence>
<keyword evidence="13" id="KW-1185">Reference proteome</keyword>
<evidence type="ECO:0000256" key="5">
    <source>
        <dbReference type="ARBA" id="ARBA00022840"/>
    </source>
</evidence>
<accession>A0ABT9SEX4</accession>
<evidence type="ECO:0000256" key="4">
    <source>
        <dbReference type="ARBA" id="ARBA00022806"/>
    </source>
</evidence>
<evidence type="ECO:0000313" key="12">
    <source>
        <dbReference type="EMBL" id="MDP9902918.1"/>
    </source>
</evidence>
<proteinExistence type="inferred from homology"/>
<dbReference type="InterPro" id="IPR045028">
    <property type="entry name" value="DinG/Rad3-like"/>
</dbReference>